<dbReference type="InterPro" id="IPR026777">
    <property type="entry name" value="PRM1"/>
</dbReference>
<feature type="compositionally biased region" description="Basic and acidic residues" evidence="11">
    <location>
        <begin position="680"/>
        <end position="696"/>
    </location>
</feature>
<feature type="transmembrane region" description="Helical" evidence="10">
    <location>
        <begin position="406"/>
        <end position="428"/>
    </location>
</feature>
<dbReference type="GO" id="GO:0032220">
    <property type="term" value="P:plasma membrane fusion involved in cytogamy"/>
    <property type="evidence" value="ECO:0007669"/>
    <property type="project" value="TreeGrafter"/>
</dbReference>
<comment type="caution">
    <text evidence="12">The sequence shown here is derived from an EMBL/GenBank/DDBJ whole genome shotgun (WGS) entry which is preliminary data.</text>
</comment>
<evidence type="ECO:0000256" key="10">
    <source>
        <dbReference type="RuleBase" id="RU366035"/>
    </source>
</evidence>
<keyword evidence="7 10" id="KW-1133">Transmembrane helix</keyword>
<dbReference type="PANTHER" id="PTHR31030">
    <property type="entry name" value="PLASMA MEMBRANE FUSION PROTEIN PRM1"/>
    <property type="match status" value="1"/>
</dbReference>
<sequence>MFFSRKQKEDEAGYPAVPDSLRADSVDVAPEIRNTQQARAETAPTITPYLGLRARLSQVWANRWTILLLLILLRVMLSIIGLDEDVNEANDKALRACTKVEDVGSAMASMPHYLSVGVNEMSAMGIEKTVDALVAVLGLVITGVQELIIFVIEMVTSMYTCLIIAFVESGLEAAAFVTEKVTSAMNSAIDGIADTIGDRAGDVEDFLNDIKGPIEDSFLGGVLPDIPDIDLTGPVDNLRNIEISDDFVDDIRQLREDVPSFDEVRNMTREAIRTPFRLLKDKINEEFDDFRFDRSIFPVAQKQSLAFCSGNNAITDFFDHLRSLIRTARIVFIVVIVVLAILVMVPMAWFEIMRWRRQREHARLVGDNGYDPMDVIYIASRPTSASWGVKIASRFDGKRQILVRWAWAYATSFPALFVLSLAIAGLFACACQAILLKIVQDQVPALAAEVGEFADDVVSSLAQVSEDWADSANGVVLSAQDNINDDLLGWAREATGAVNDTLNTFTDTMTKGLETVFNDTILHKPITDIIRCTIGLKIEAVQSGLTWVHDHAKVTFPTLPNNTFSAGAQESLGEDSDMTTFLATPSSVTTDEVTGAVQYVVDKLRHHIIIEALISTGVLLVYVIIVLIGVIRALVGMATPGGRSEGIRYTGDKRAPISPRQHEYNADQRFPQFGGSEASGIDHHGHYARDPNDEKVVSSVPGGRARAMQSPTRTSSYGQFESSAPPAGKF</sequence>
<reference evidence="12" key="1">
    <citation type="journal article" date="2021" name="Nat. Commun.">
        <title>Genetic determinants of endophytism in the Arabidopsis root mycobiome.</title>
        <authorList>
            <person name="Mesny F."/>
            <person name="Miyauchi S."/>
            <person name="Thiergart T."/>
            <person name="Pickel B."/>
            <person name="Atanasova L."/>
            <person name="Karlsson M."/>
            <person name="Huettel B."/>
            <person name="Barry K.W."/>
            <person name="Haridas S."/>
            <person name="Chen C."/>
            <person name="Bauer D."/>
            <person name="Andreopoulos W."/>
            <person name="Pangilinan J."/>
            <person name="LaButti K."/>
            <person name="Riley R."/>
            <person name="Lipzen A."/>
            <person name="Clum A."/>
            <person name="Drula E."/>
            <person name="Henrissat B."/>
            <person name="Kohler A."/>
            <person name="Grigoriev I.V."/>
            <person name="Martin F.M."/>
            <person name="Hacquard S."/>
        </authorList>
    </citation>
    <scope>NUCLEOTIDE SEQUENCE</scope>
    <source>
        <strain evidence="12">MPI-CAGE-AT-0016</strain>
    </source>
</reference>
<evidence type="ECO:0000256" key="6">
    <source>
        <dbReference type="ARBA" id="ARBA00022971"/>
    </source>
</evidence>
<dbReference type="EMBL" id="JAGPXD010000002">
    <property type="protein sequence ID" value="KAH7366895.1"/>
    <property type="molecule type" value="Genomic_DNA"/>
</dbReference>
<evidence type="ECO:0000256" key="11">
    <source>
        <dbReference type="SAM" id="MobiDB-lite"/>
    </source>
</evidence>
<dbReference type="GO" id="GO:0005886">
    <property type="term" value="C:plasma membrane"/>
    <property type="evidence" value="ECO:0007669"/>
    <property type="project" value="UniProtKB-SubCell"/>
</dbReference>
<feature type="transmembrane region" description="Helical" evidence="10">
    <location>
        <begin position="132"/>
        <end position="152"/>
    </location>
</feature>
<comment type="subcellular location">
    <subcellularLocation>
        <location evidence="2 10">Cell membrane</location>
        <topology evidence="2 10">Multi-pass membrane protein</topology>
    </subcellularLocation>
</comment>
<organism evidence="12 13">
    <name type="scientific">Plectosphaerella cucumerina</name>
    <dbReference type="NCBI Taxonomy" id="40658"/>
    <lineage>
        <taxon>Eukaryota</taxon>
        <taxon>Fungi</taxon>
        <taxon>Dikarya</taxon>
        <taxon>Ascomycota</taxon>
        <taxon>Pezizomycotina</taxon>
        <taxon>Sordariomycetes</taxon>
        <taxon>Hypocreomycetidae</taxon>
        <taxon>Glomerellales</taxon>
        <taxon>Plectosphaerellaceae</taxon>
        <taxon>Plectosphaerella</taxon>
    </lineage>
</organism>
<keyword evidence="6 10" id="KW-0184">Conjugation</keyword>
<comment type="function">
    <text evidence="1 10">Involved in cell fusion during mating by stabilizing the plasma membrane fusion event.</text>
</comment>
<feature type="region of interest" description="Disordered" evidence="11">
    <location>
        <begin position="678"/>
        <end position="730"/>
    </location>
</feature>
<comment type="similarity">
    <text evidence="3 10">Belongs to the PRM1 family.</text>
</comment>
<dbReference type="OrthoDB" id="5356111at2759"/>
<keyword evidence="8 10" id="KW-0472">Membrane</keyword>
<feature type="compositionally biased region" description="Polar residues" evidence="11">
    <location>
        <begin position="709"/>
        <end position="722"/>
    </location>
</feature>
<keyword evidence="9" id="KW-0325">Glycoprotein</keyword>
<feature type="transmembrane region" description="Helical" evidence="10">
    <location>
        <begin position="64"/>
        <end position="82"/>
    </location>
</feature>
<keyword evidence="13" id="KW-1185">Reference proteome</keyword>
<name>A0A8K0TKM6_9PEZI</name>
<evidence type="ECO:0000256" key="9">
    <source>
        <dbReference type="ARBA" id="ARBA00023180"/>
    </source>
</evidence>
<evidence type="ECO:0000256" key="4">
    <source>
        <dbReference type="ARBA" id="ARBA00022475"/>
    </source>
</evidence>
<evidence type="ECO:0000256" key="5">
    <source>
        <dbReference type="ARBA" id="ARBA00022692"/>
    </source>
</evidence>
<dbReference type="Proteomes" id="UP000813385">
    <property type="component" value="Unassembled WGS sequence"/>
</dbReference>
<evidence type="ECO:0000256" key="2">
    <source>
        <dbReference type="ARBA" id="ARBA00004651"/>
    </source>
</evidence>
<dbReference type="AlphaFoldDB" id="A0A8K0TKM6"/>
<keyword evidence="4 10" id="KW-1003">Cell membrane</keyword>
<evidence type="ECO:0000313" key="12">
    <source>
        <dbReference type="EMBL" id="KAH7366895.1"/>
    </source>
</evidence>
<feature type="transmembrane region" description="Helical" evidence="10">
    <location>
        <begin position="330"/>
        <end position="350"/>
    </location>
</feature>
<evidence type="ECO:0000256" key="1">
    <source>
        <dbReference type="ARBA" id="ARBA00002512"/>
    </source>
</evidence>
<evidence type="ECO:0000256" key="7">
    <source>
        <dbReference type="ARBA" id="ARBA00022989"/>
    </source>
</evidence>
<protein>
    <recommendedName>
        <fullName evidence="10">Plasma membrane fusion protein PRM1</fullName>
    </recommendedName>
</protein>
<feature type="transmembrane region" description="Helical" evidence="10">
    <location>
        <begin position="612"/>
        <end position="635"/>
    </location>
</feature>
<gene>
    <name evidence="12" type="ORF">B0T11DRAFT_294788</name>
</gene>
<dbReference type="GO" id="GO:0043332">
    <property type="term" value="C:mating projection tip"/>
    <property type="evidence" value="ECO:0007669"/>
    <property type="project" value="UniProtKB-UniRule"/>
</dbReference>
<evidence type="ECO:0000256" key="3">
    <source>
        <dbReference type="ARBA" id="ARBA00010780"/>
    </source>
</evidence>
<evidence type="ECO:0000256" key="8">
    <source>
        <dbReference type="ARBA" id="ARBA00023136"/>
    </source>
</evidence>
<evidence type="ECO:0000313" key="13">
    <source>
        <dbReference type="Proteomes" id="UP000813385"/>
    </source>
</evidence>
<proteinExistence type="inferred from homology"/>
<dbReference type="PANTHER" id="PTHR31030:SF1">
    <property type="entry name" value="PLASMA MEMBRANE FUSION PROTEIN PRM1"/>
    <property type="match status" value="1"/>
</dbReference>
<keyword evidence="5 10" id="KW-0812">Transmembrane</keyword>
<accession>A0A8K0TKM6</accession>